<evidence type="ECO:0000259" key="8">
    <source>
        <dbReference type="Pfam" id="PF12805"/>
    </source>
</evidence>
<dbReference type="Pfam" id="PF12805">
    <property type="entry name" value="FUSC-like"/>
    <property type="match status" value="1"/>
</dbReference>
<evidence type="ECO:0000256" key="4">
    <source>
        <dbReference type="ARBA" id="ARBA00022989"/>
    </source>
</evidence>
<evidence type="ECO:0000313" key="10">
    <source>
        <dbReference type="EMBL" id="RAK27331.1"/>
    </source>
</evidence>
<feature type="transmembrane region" description="Helical" evidence="7">
    <location>
        <begin position="95"/>
        <end position="113"/>
    </location>
</feature>
<dbReference type="InterPro" id="IPR049453">
    <property type="entry name" value="Memb_transporter_dom"/>
</dbReference>
<dbReference type="Proteomes" id="UP000249453">
    <property type="component" value="Unassembled WGS sequence"/>
</dbReference>
<keyword evidence="4 7" id="KW-1133">Transmembrane helix</keyword>
<feature type="transmembrane region" description="Helical" evidence="7">
    <location>
        <begin position="70"/>
        <end position="89"/>
    </location>
</feature>
<feature type="transmembrane region" description="Helical" evidence="7">
    <location>
        <begin position="341"/>
        <end position="362"/>
    </location>
</feature>
<evidence type="ECO:0000256" key="5">
    <source>
        <dbReference type="ARBA" id="ARBA00023136"/>
    </source>
</evidence>
<keyword evidence="11" id="KW-1185">Reference proteome</keyword>
<dbReference type="OrthoDB" id="128040at2"/>
<dbReference type="EMBL" id="QLMK01000010">
    <property type="protein sequence ID" value="RAK27331.1"/>
    <property type="molecule type" value="Genomic_DNA"/>
</dbReference>
<feature type="transmembrane region" description="Helical" evidence="7">
    <location>
        <begin position="30"/>
        <end position="58"/>
    </location>
</feature>
<proteinExistence type="inferred from homology"/>
<organism evidence="10 11">
    <name type="scientific">Falsochrobactrum ovis</name>
    <dbReference type="NCBI Taxonomy" id="1293442"/>
    <lineage>
        <taxon>Bacteria</taxon>
        <taxon>Pseudomonadati</taxon>
        <taxon>Pseudomonadota</taxon>
        <taxon>Alphaproteobacteria</taxon>
        <taxon>Hyphomicrobiales</taxon>
        <taxon>Brucellaceae</taxon>
        <taxon>Falsochrobactrum</taxon>
    </lineage>
</organism>
<comment type="caution">
    <text evidence="10">The sequence shown here is derived from an EMBL/GenBank/DDBJ whole genome shotgun (WGS) entry which is preliminary data.</text>
</comment>
<reference evidence="10 11" key="1">
    <citation type="submission" date="2018-06" db="EMBL/GenBank/DDBJ databases">
        <title>Genomic Encyclopedia of Type Strains, Phase IV (KMG-IV): sequencing the most valuable type-strain genomes for metagenomic binning, comparative biology and taxonomic classification.</title>
        <authorList>
            <person name="Goeker M."/>
        </authorList>
    </citation>
    <scope>NUCLEOTIDE SEQUENCE [LARGE SCALE GENOMIC DNA]</scope>
    <source>
        <strain evidence="10 11">DSM 26720</strain>
    </source>
</reference>
<evidence type="ECO:0000256" key="6">
    <source>
        <dbReference type="ARBA" id="ARBA00043993"/>
    </source>
</evidence>
<keyword evidence="2" id="KW-1003">Cell membrane</keyword>
<evidence type="ECO:0000313" key="11">
    <source>
        <dbReference type="Proteomes" id="UP000249453"/>
    </source>
</evidence>
<name>A0A364JTQ3_9HYPH</name>
<dbReference type="Pfam" id="PF13515">
    <property type="entry name" value="FUSC_2"/>
    <property type="match status" value="1"/>
</dbReference>
<comment type="similarity">
    <text evidence="6">Belongs to the YccS/YhfK family.</text>
</comment>
<keyword evidence="5 7" id="KW-0472">Membrane</keyword>
<dbReference type="RefSeq" id="WP_111575782.1">
    <property type="nucleotide sequence ID" value="NZ_JBHEEY010000006.1"/>
</dbReference>
<feature type="transmembrane region" description="Helical" evidence="7">
    <location>
        <begin position="143"/>
        <end position="167"/>
    </location>
</feature>
<evidence type="ECO:0000256" key="2">
    <source>
        <dbReference type="ARBA" id="ARBA00022475"/>
    </source>
</evidence>
<feature type="transmembrane region" description="Helical" evidence="7">
    <location>
        <begin position="466"/>
        <end position="484"/>
    </location>
</feature>
<protein>
    <submittedName>
        <fullName evidence="10">Putative membrane protein YccC</fullName>
    </submittedName>
</protein>
<feature type="transmembrane region" description="Helical" evidence="7">
    <location>
        <begin position="398"/>
        <end position="429"/>
    </location>
</feature>
<evidence type="ECO:0000259" key="9">
    <source>
        <dbReference type="Pfam" id="PF13515"/>
    </source>
</evidence>
<evidence type="ECO:0000256" key="1">
    <source>
        <dbReference type="ARBA" id="ARBA00004651"/>
    </source>
</evidence>
<accession>A0A364JTQ3</accession>
<dbReference type="AlphaFoldDB" id="A0A364JTQ3"/>
<feature type="domain" description="Integral membrane bound transporter" evidence="9">
    <location>
        <begin position="354"/>
        <end position="479"/>
    </location>
</feature>
<dbReference type="GO" id="GO:0005886">
    <property type="term" value="C:plasma membrane"/>
    <property type="evidence" value="ECO:0007669"/>
    <property type="project" value="UniProtKB-SubCell"/>
</dbReference>
<keyword evidence="3 7" id="KW-0812">Transmembrane</keyword>
<dbReference type="PANTHER" id="PTHR30509:SF9">
    <property type="entry name" value="MULTIDRUG RESISTANCE PROTEIN MDTO"/>
    <property type="match status" value="1"/>
</dbReference>
<evidence type="ECO:0000256" key="7">
    <source>
        <dbReference type="SAM" id="Phobius"/>
    </source>
</evidence>
<dbReference type="PANTHER" id="PTHR30509">
    <property type="entry name" value="P-HYDROXYBENZOIC ACID EFFLUX PUMP SUBUNIT-RELATED"/>
    <property type="match status" value="1"/>
</dbReference>
<gene>
    <name evidence="10" type="ORF">C7374_11050</name>
</gene>
<evidence type="ECO:0000256" key="3">
    <source>
        <dbReference type="ARBA" id="ARBA00022692"/>
    </source>
</evidence>
<dbReference type="InterPro" id="IPR032692">
    <property type="entry name" value="YccS_N"/>
</dbReference>
<sequence>MAYLPTQWLQNLAKMAPAPQWPWRHSLRTAIAITVPMAIGFATNNVASAMIVCLGAMLSSVSVQSDPYRLRFRRIFISAPIGMSGYLLGSLIGGHGAYTIAAVVLTALFSGLISGYGAYFSAGAMQMLIMAIVASHFGHDGPIWMMPALFLAGAAFACVLLAVEAVLSPHKPERQILSNLLNSLAELANATTDSQMDATKLEAIRRKVTDAQVSTYSALMGKPSHSDGASENGDYVASILAVTDQISAFLIGGSRDKKVLNECASQLSAMAKALDSNQQAPALSDIDRNNRLLRNIARLFELLWPDNKQLRSGRVAKQSWSLRNLPSIETIKDRLTLGHEVITSAFRLALCMLLALLVEQVVPGNHSYWIPLSVAVIMKPDFGSVFARAALRSAGTFIGVLLATAIIILVPKGVLLVLVIAILGFILPWAGLRSYALQCAFLTPIVLVLIDFEMAKPTIDYGIQRLSDTLIGSLIALVFGYLIWPKSIQVATRQGFADVLTTLATYLRSAFQNADRDPEAPARMLEETAALRSSAYKQLSNMRTRLQRSLPEPPPTSTEALAWLPAIAGAEALCDRITQLINLSEEVAASPSNEVIEQLATAIEQLAATGDTSPAMAKLLSQNSLEKIDENLQSALRETADGIQHLADLCAVTNQEHAAEPVLQPA</sequence>
<comment type="subcellular location">
    <subcellularLocation>
        <location evidence="1">Cell membrane</location>
        <topology evidence="1">Multi-pass membrane protein</topology>
    </subcellularLocation>
</comment>
<feature type="domain" description="Integral membrane protein YccS N-terminal" evidence="8">
    <location>
        <begin position="95"/>
        <end position="212"/>
    </location>
</feature>